<keyword evidence="1" id="KW-1133">Transmembrane helix</keyword>
<reference evidence="2" key="1">
    <citation type="submission" date="2019-02" db="EMBL/GenBank/DDBJ databases">
        <authorList>
            <person name="Gruber-Vodicka R. H."/>
            <person name="Seah K. B. B."/>
        </authorList>
    </citation>
    <scope>NUCLEOTIDE SEQUENCE</scope>
    <source>
        <strain evidence="2">BECK_S312</strain>
        <strain evidence="3">BECK_S426</strain>
    </source>
</reference>
<evidence type="ECO:0000313" key="3">
    <source>
        <dbReference type="EMBL" id="VFK24280.1"/>
    </source>
</evidence>
<organism evidence="2">
    <name type="scientific">Candidatus Kentrum sp. LPFa</name>
    <dbReference type="NCBI Taxonomy" id="2126335"/>
    <lineage>
        <taxon>Bacteria</taxon>
        <taxon>Pseudomonadati</taxon>
        <taxon>Pseudomonadota</taxon>
        <taxon>Gammaproteobacteria</taxon>
        <taxon>Candidatus Kentrum</taxon>
    </lineage>
</organism>
<accession>A0A450W893</accession>
<feature type="transmembrane region" description="Helical" evidence="1">
    <location>
        <begin position="12"/>
        <end position="30"/>
    </location>
</feature>
<keyword evidence="1" id="KW-0472">Membrane</keyword>
<evidence type="ECO:0000256" key="1">
    <source>
        <dbReference type="SAM" id="Phobius"/>
    </source>
</evidence>
<dbReference type="AlphaFoldDB" id="A0A450W893"/>
<proteinExistence type="predicted"/>
<sequence>MAGGLSAIAEESYAIAVALFAMASGSYAMVEGVSALPAAALFDAAGNNAGETSALLTRMPGDAPNAWSPASGSA</sequence>
<gene>
    <name evidence="2" type="ORF">BECKLPF1236A_GA0070988_100854</name>
    <name evidence="3" type="ORF">BECKLPF1236C_GA0070990_100125</name>
</gene>
<protein>
    <submittedName>
        <fullName evidence="2">Uncharacterized protein</fullName>
    </submittedName>
</protein>
<keyword evidence="1" id="KW-0812">Transmembrane</keyword>
<dbReference type="EMBL" id="CAADFM010000085">
    <property type="protein sequence ID" value="VFK13274.1"/>
    <property type="molecule type" value="Genomic_DNA"/>
</dbReference>
<evidence type="ECO:0000313" key="2">
    <source>
        <dbReference type="EMBL" id="VFK13274.1"/>
    </source>
</evidence>
<dbReference type="EMBL" id="CAADFP010000012">
    <property type="protein sequence ID" value="VFK24280.1"/>
    <property type="molecule type" value="Genomic_DNA"/>
</dbReference>
<name>A0A450W893_9GAMM</name>